<name>A0A425C4M8_9STRA</name>
<dbReference type="EMBL" id="QKXF01000370">
    <property type="protein sequence ID" value="RQM12012.1"/>
    <property type="molecule type" value="Genomic_DNA"/>
</dbReference>
<protein>
    <submittedName>
        <fullName evidence="1">Uncharacterized protein</fullName>
    </submittedName>
</protein>
<reference evidence="1 2" key="1">
    <citation type="submission" date="2018-06" db="EMBL/GenBank/DDBJ databases">
        <title>Comparative genomics of downy mildews reveals potential adaptations to biotrophy.</title>
        <authorList>
            <person name="Fletcher K."/>
            <person name="Klosterman S.J."/>
            <person name="Derevnina L."/>
            <person name="Martin F."/>
            <person name="Koike S."/>
            <person name="Reyes Chin-Wo S."/>
            <person name="Mou B."/>
            <person name="Michelmore R."/>
        </authorList>
    </citation>
    <scope>NUCLEOTIDE SEQUENCE [LARGE SCALE GENOMIC DNA]</scope>
    <source>
        <strain evidence="1 2">R13</strain>
    </source>
</reference>
<organism evidence="1 2">
    <name type="scientific">Peronospora effusa</name>
    <dbReference type="NCBI Taxonomy" id="542832"/>
    <lineage>
        <taxon>Eukaryota</taxon>
        <taxon>Sar</taxon>
        <taxon>Stramenopiles</taxon>
        <taxon>Oomycota</taxon>
        <taxon>Peronosporomycetes</taxon>
        <taxon>Peronosporales</taxon>
        <taxon>Peronosporaceae</taxon>
        <taxon>Peronospora</taxon>
    </lineage>
</organism>
<evidence type="ECO:0000313" key="1">
    <source>
        <dbReference type="EMBL" id="RQM12012.1"/>
    </source>
</evidence>
<dbReference type="AlphaFoldDB" id="A0A425C4M8"/>
<gene>
    <name evidence="1" type="ORF">DD237_007649</name>
</gene>
<proteinExistence type="predicted"/>
<dbReference type="Proteomes" id="UP000286097">
    <property type="component" value="Unassembled WGS sequence"/>
</dbReference>
<evidence type="ECO:0000313" key="2">
    <source>
        <dbReference type="Proteomes" id="UP000286097"/>
    </source>
</evidence>
<accession>A0A425C4M8</accession>
<comment type="caution">
    <text evidence="1">The sequence shown here is derived from an EMBL/GenBank/DDBJ whole genome shotgun (WGS) entry which is preliminary data.</text>
</comment>
<sequence>MYSHAAIKPVENEESSSQAKHVDVRLKLIGAIKLTYVNTHDMLADTLTKPPSASTTSFAYYRWASINVGPGEECWKRCFTE</sequence>
<dbReference type="VEuPathDB" id="FungiDB:DD237_007649"/>